<dbReference type="RefSeq" id="WP_007008637.1">
    <property type="nucleotide sequence ID" value="NZ_FNSL01000001.1"/>
</dbReference>
<dbReference type="EMBL" id="FNSL01000001">
    <property type="protein sequence ID" value="SEB45320.1"/>
    <property type="molecule type" value="Genomic_DNA"/>
</dbReference>
<dbReference type="Pfam" id="PF00460">
    <property type="entry name" value="Flg_bb_rod"/>
    <property type="match status" value="1"/>
</dbReference>
<evidence type="ECO:0000256" key="3">
    <source>
        <dbReference type="ARBA" id="ARBA00023143"/>
    </source>
</evidence>
<evidence type="ECO:0000313" key="8">
    <source>
        <dbReference type="EMBL" id="SEB45320.1"/>
    </source>
</evidence>
<feature type="domain" description="Flagellar hook protein FlgE/F/G-like D1" evidence="7">
    <location>
        <begin position="80"/>
        <end position="121"/>
    </location>
</feature>
<dbReference type="Proteomes" id="UP000199064">
    <property type="component" value="Unassembled WGS sequence"/>
</dbReference>
<dbReference type="NCBIfam" id="TIGR03506">
    <property type="entry name" value="FlgEFG_subfam"/>
    <property type="match status" value="1"/>
</dbReference>
<organism evidence="8 9">
    <name type="scientific">Nitratireductor aquibiodomus</name>
    <dbReference type="NCBI Taxonomy" id="204799"/>
    <lineage>
        <taxon>Bacteria</taxon>
        <taxon>Pseudomonadati</taxon>
        <taxon>Pseudomonadota</taxon>
        <taxon>Alphaproteobacteria</taxon>
        <taxon>Hyphomicrobiales</taxon>
        <taxon>Phyllobacteriaceae</taxon>
        <taxon>Nitratireductor</taxon>
    </lineage>
</organism>
<evidence type="ECO:0000256" key="2">
    <source>
        <dbReference type="ARBA" id="ARBA00009677"/>
    </source>
</evidence>
<dbReference type="Pfam" id="PF06429">
    <property type="entry name" value="Flg_bbr_C"/>
    <property type="match status" value="1"/>
</dbReference>
<keyword evidence="3 4" id="KW-0975">Bacterial flagellum</keyword>
<name>A0A1H4JGA0_9HYPH</name>
<dbReference type="InterPro" id="IPR010930">
    <property type="entry name" value="Flg_bb/hook_C_dom"/>
</dbReference>
<feature type="domain" description="Flagellar basal-body/hook protein C-terminal" evidence="6">
    <location>
        <begin position="190"/>
        <end position="235"/>
    </location>
</feature>
<dbReference type="GO" id="GO:0009425">
    <property type="term" value="C:bacterial-type flagellum basal body"/>
    <property type="evidence" value="ECO:0007669"/>
    <property type="project" value="UniProtKB-SubCell"/>
</dbReference>
<evidence type="ECO:0000259" key="5">
    <source>
        <dbReference type="Pfam" id="PF00460"/>
    </source>
</evidence>
<comment type="subcellular location">
    <subcellularLocation>
        <location evidence="1 4">Bacterial flagellum basal body</location>
    </subcellularLocation>
</comment>
<sequence>MQTGLYVALSSQVALEKRLGTLADNVANAGTVGFRATSVNFRDMVNGDGPDSVSFAAPGTPSIAIHAGGLRETKNPFDFAVQGDAWFALETPAGTVVTRDGRFTMRETGELVSIDGHPVLDAGGAPLLLDPLAGPPEASADGTLRQNGQLVGAIGLYAFAPSQDYARFGNSGFVANDAQPVIDQPDVGVAQGFVEEANVNPVLEMMNLIEVQRTFEHVSALMSDSDTALKDAIKLLGA</sequence>
<evidence type="ECO:0000313" key="9">
    <source>
        <dbReference type="Proteomes" id="UP000199064"/>
    </source>
</evidence>
<gene>
    <name evidence="8" type="ORF">SAMN05216452_1355</name>
</gene>
<protein>
    <submittedName>
        <fullName evidence="8">Flagellar basal-body rod protein FlgF</fullName>
    </submittedName>
</protein>
<evidence type="ECO:0000256" key="1">
    <source>
        <dbReference type="ARBA" id="ARBA00004117"/>
    </source>
</evidence>
<keyword evidence="8" id="KW-0282">Flagellum</keyword>
<dbReference type="PANTHER" id="PTHR30435:SF19">
    <property type="entry name" value="FLAGELLAR BASAL-BODY ROD PROTEIN FLGG"/>
    <property type="match status" value="1"/>
</dbReference>
<comment type="similarity">
    <text evidence="2 4">Belongs to the flagella basal body rod proteins family.</text>
</comment>
<dbReference type="SUPFAM" id="SSF117143">
    <property type="entry name" value="Flagellar hook protein flgE"/>
    <property type="match status" value="1"/>
</dbReference>
<dbReference type="InterPro" id="IPR020013">
    <property type="entry name" value="Flagellar_FlgE/F/G"/>
</dbReference>
<dbReference type="AlphaFoldDB" id="A0A1H4JGA0"/>
<proteinExistence type="inferred from homology"/>
<reference evidence="9" key="1">
    <citation type="submission" date="2016-10" db="EMBL/GenBank/DDBJ databases">
        <authorList>
            <person name="Varghese N."/>
            <person name="Submissions S."/>
        </authorList>
    </citation>
    <scope>NUCLEOTIDE SEQUENCE [LARGE SCALE GENOMIC DNA]</scope>
    <source>
        <strain evidence="9">ES.061</strain>
    </source>
</reference>
<dbReference type="PANTHER" id="PTHR30435">
    <property type="entry name" value="FLAGELLAR PROTEIN"/>
    <property type="match status" value="1"/>
</dbReference>
<evidence type="ECO:0000256" key="4">
    <source>
        <dbReference type="RuleBase" id="RU362116"/>
    </source>
</evidence>
<evidence type="ECO:0000259" key="6">
    <source>
        <dbReference type="Pfam" id="PF06429"/>
    </source>
</evidence>
<feature type="domain" description="Flagellar basal body rod protein N-terminal" evidence="5">
    <location>
        <begin position="5"/>
        <end position="35"/>
    </location>
</feature>
<evidence type="ECO:0000259" key="7">
    <source>
        <dbReference type="Pfam" id="PF22692"/>
    </source>
</evidence>
<dbReference type="GO" id="GO:0071978">
    <property type="term" value="P:bacterial-type flagellum-dependent swarming motility"/>
    <property type="evidence" value="ECO:0007669"/>
    <property type="project" value="TreeGrafter"/>
</dbReference>
<dbReference type="NCBIfam" id="NF009282">
    <property type="entry name" value="PRK12642.1"/>
    <property type="match status" value="1"/>
</dbReference>
<dbReference type="InterPro" id="IPR053967">
    <property type="entry name" value="LlgE_F_G-like_D1"/>
</dbReference>
<keyword evidence="9" id="KW-1185">Reference proteome</keyword>
<keyword evidence="8" id="KW-0969">Cilium</keyword>
<dbReference type="Pfam" id="PF22692">
    <property type="entry name" value="LlgE_F_G_D1"/>
    <property type="match status" value="1"/>
</dbReference>
<keyword evidence="8" id="KW-0966">Cell projection</keyword>
<dbReference type="InterPro" id="IPR037925">
    <property type="entry name" value="FlgE/F/G-like"/>
</dbReference>
<dbReference type="InterPro" id="IPR001444">
    <property type="entry name" value="Flag_bb_rod_N"/>
</dbReference>
<accession>A0A1H4JGA0</accession>